<evidence type="ECO:0000259" key="2">
    <source>
        <dbReference type="PROSITE" id="PS51462"/>
    </source>
</evidence>
<accession>A0ABV5LQW9</accession>
<reference evidence="3 4" key="1">
    <citation type="submission" date="2024-09" db="EMBL/GenBank/DDBJ databases">
        <authorList>
            <person name="Sun Q."/>
            <person name="Mori K."/>
        </authorList>
    </citation>
    <scope>NUCLEOTIDE SEQUENCE [LARGE SCALE GENOMIC DNA]</scope>
    <source>
        <strain evidence="3 4">TISTR 1856</strain>
    </source>
</reference>
<dbReference type="Gene3D" id="3.90.79.10">
    <property type="entry name" value="Nucleoside Triphosphate Pyrophosphohydrolase"/>
    <property type="match status" value="1"/>
</dbReference>
<evidence type="ECO:0000313" key="4">
    <source>
        <dbReference type="Proteomes" id="UP001589748"/>
    </source>
</evidence>
<dbReference type="PROSITE" id="PS51462">
    <property type="entry name" value="NUDIX"/>
    <property type="match status" value="1"/>
</dbReference>
<dbReference type="PANTHER" id="PTHR10885:SF0">
    <property type="entry name" value="ISOPENTENYL-DIPHOSPHATE DELTA-ISOMERASE"/>
    <property type="match status" value="1"/>
</dbReference>
<dbReference type="SUPFAM" id="SSF55811">
    <property type="entry name" value="Nudix"/>
    <property type="match status" value="1"/>
</dbReference>
<dbReference type="InterPro" id="IPR020084">
    <property type="entry name" value="NUDIX_hydrolase_CS"/>
</dbReference>
<feature type="domain" description="Nudix hydrolase" evidence="2">
    <location>
        <begin position="48"/>
        <end position="182"/>
    </location>
</feature>
<proteinExistence type="predicted"/>
<dbReference type="Pfam" id="PF00293">
    <property type="entry name" value="NUDIX"/>
    <property type="match status" value="1"/>
</dbReference>
<organism evidence="3 4">
    <name type="scientific">Kineococcus gynurae</name>
    <dbReference type="NCBI Taxonomy" id="452979"/>
    <lineage>
        <taxon>Bacteria</taxon>
        <taxon>Bacillati</taxon>
        <taxon>Actinomycetota</taxon>
        <taxon>Actinomycetes</taxon>
        <taxon>Kineosporiales</taxon>
        <taxon>Kineosporiaceae</taxon>
        <taxon>Kineococcus</taxon>
    </lineage>
</organism>
<dbReference type="PANTHER" id="PTHR10885">
    <property type="entry name" value="ISOPENTENYL-DIPHOSPHATE DELTA-ISOMERASE"/>
    <property type="match status" value="1"/>
</dbReference>
<dbReference type="EMBL" id="JBHMDM010000003">
    <property type="protein sequence ID" value="MFB9376471.1"/>
    <property type="molecule type" value="Genomic_DNA"/>
</dbReference>
<keyword evidence="4" id="KW-1185">Reference proteome</keyword>
<dbReference type="InterPro" id="IPR000086">
    <property type="entry name" value="NUDIX_hydrolase_dom"/>
</dbReference>
<dbReference type="InterPro" id="IPR015797">
    <property type="entry name" value="NUDIX_hydrolase-like_dom_sf"/>
</dbReference>
<sequence length="200" mass="21330">MGRGGTTADGTAGAGAELVPVLDPRAPVRAGAVVVDVQPRARVRAGNLPHAATAVLLRDGAGRVAVHRRTTTKDVYPGAHDAVAGGVVCAGEDPDAAAARELAEELGVGAGVLLTPLRPVLRRWYRDDVTHYLAFAYEAWVAPGTELRAQPSEVAEVWWEPAVRVRERLADPGWAFVPDTRALLAAWPDWWNDPGVPDDR</sequence>
<protein>
    <submittedName>
        <fullName evidence="3">NUDIX domain-containing protein</fullName>
    </submittedName>
</protein>
<dbReference type="PROSITE" id="PS00893">
    <property type="entry name" value="NUDIX_BOX"/>
    <property type="match status" value="1"/>
</dbReference>
<dbReference type="RefSeq" id="WP_380138290.1">
    <property type="nucleotide sequence ID" value="NZ_JBHLUI010000009.1"/>
</dbReference>
<dbReference type="Proteomes" id="UP001589748">
    <property type="component" value="Unassembled WGS sequence"/>
</dbReference>
<name>A0ABV5LQW9_9ACTN</name>
<evidence type="ECO:0000313" key="3">
    <source>
        <dbReference type="EMBL" id="MFB9376471.1"/>
    </source>
</evidence>
<evidence type="ECO:0000256" key="1">
    <source>
        <dbReference type="ARBA" id="ARBA00022801"/>
    </source>
</evidence>
<keyword evidence="1" id="KW-0378">Hydrolase</keyword>
<comment type="caution">
    <text evidence="3">The sequence shown here is derived from an EMBL/GenBank/DDBJ whole genome shotgun (WGS) entry which is preliminary data.</text>
</comment>
<gene>
    <name evidence="3" type="ORF">ACFFVI_05780</name>
</gene>